<sequence>MKVLLFLLMGSVLRAAPANVWHLPSKNESQIAKTMRDPVYEIKATDATIYQGFFKNNGAGGDQNGGTLFYRTVPRGGSAGAWQPVMLGFHSNFPGGGDDVNQYWKAVIPTTGIAATDVIEYYIRATFAGGAPETTYVYGLDDDSEVTTTESVAQASPFSIRNRPGWIFHANNRTIAGNDIQVRTKTGYIGPDNSPASRWATAGAVYYTTDGTTPGGALGVASGTSSAVAMIFDGTDGDPSGNGNAALWRGTLPNVINGLPLGAQVKYKMGLWNPATNDEKFADHLAGTGNAIFVYQNGVVGQPTLTINGLNGNYTTTKLFVDEIASDSIPLSISFQPGEDVTAAEIYTNLNRRDRADLDANGDGYPDGVSVPDGSTLVAGDDAHYFKAYTMTSAGAGTYTVSLPAERTGAYRLTARWKVSGDPNWRWYTNGGANRRDHAITVSPKDARDISLYEINVLNIEATGDTFETRSTIEDMHNAAGAPHNGSNRWDLDYLKGLGANWLWFQPIHPPARDGREPFGGWGSGNPPYEPGSPYAVKNFFEVSPIFTKNFSGSPFSNTDLLNQTNRDAAMTAWQNFVSAADGKAVGIMLDAPFNHTAYDIELADAGVELFQPDGQTWSETNEIRNREARFFSAAGNYGNRASSAATIAAGPDRFDFGKWNDVKDVFFGRYDALVETDNDPERSSHTSEGDWLDAADADWTANDFVQGGEQRNVTHRVWQYFARYGTHWLEKTRPAGQNRNSSTEPGLTTAQRYAWDARGIDGLRCDFGQGLPPQCWEYIINVARSKKWNFVMMSESLDGGAVTYRSNRHFDILNENIVFPLASASTKSDYRNIFEGRRNAYGQGLVLINNVSHDEANYSDPWEALIRFSVAGSMDGVPMIFPGQELGISATYGYNHYELNFGKQIPHFKRFNSMQPIWNDANFGNDQLYPVYAGMGAARAASPALRASNRWFLDGDGNNAKIHAIAKYEAANASPAFSDVVVAFASLDRGNNQQDNFKVPSGLAPLLGIKDGRTYNVKNKAAYLNAGIGMSGRRDTWQWGAGYTGAQLKNNGFFVALNKVPTMDTSANANDAAWNQRPFEAQYLKLYDVTPPPSPAPLANYYDIGSSGTFTWVSNAGPDDNVTSWLVEVSDGDGDSVSSATVTAAQYTFSGTPGEIYRARITAISAATISSTSPGQSDGGAPNPGSTTSAIQLLSAAGDQDGDGESNADEQAAGTNPLSPLSVFRVTSVSRNGGNVGVTFSSVAGLTYQVETSTLLEAGSWSDTGDPLEATGASSTISVPVSGGRRFYRVRVEEVGP</sequence>
<dbReference type="RefSeq" id="WP_264489483.1">
    <property type="nucleotide sequence ID" value="NZ_JAPDDT010000014.1"/>
</dbReference>
<evidence type="ECO:0000256" key="1">
    <source>
        <dbReference type="SAM" id="MobiDB-lite"/>
    </source>
</evidence>
<dbReference type="Proteomes" id="UP001320876">
    <property type="component" value="Unassembled WGS sequence"/>
</dbReference>
<dbReference type="InterPro" id="IPR036116">
    <property type="entry name" value="FN3_sf"/>
</dbReference>
<feature type="chain" id="PRO_5045800930" description="Glycosyl hydrolase family 13 catalytic domain-containing protein" evidence="2">
    <location>
        <begin position="16"/>
        <end position="1298"/>
    </location>
</feature>
<keyword evidence="4" id="KW-1185">Reference proteome</keyword>
<comment type="caution">
    <text evidence="3">The sequence shown here is derived from an EMBL/GenBank/DDBJ whole genome shotgun (WGS) entry which is preliminary data.</text>
</comment>
<protein>
    <recommendedName>
        <fullName evidence="5">Glycosyl hydrolase family 13 catalytic domain-containing protein</fullName>
    </recommendedName>
</protein>
<reference evidence="3 4" key="1">
    <citation type="submission" date="2022-10" db="EMBL/GenBank/DDBJ databases">
        <title>Luteolibacter arcticus strain CCTCC AB 2014275, whole genome shotgun sequencing project.</title>
        <authorList>
            <person name="Zhao G."/>
            <person name="Shen L."/>
        </authorList>
    </citation>
    <scope>NUCLEOTIDE SEQUENCE [LARGE SCALE GENOMIC DNA]</scope>
    <source>
        <strain evidence="3 4">CCTCC AB 2014275</strain>
    </source>
</reference>
<feature type="region of interest" description="Disordered" evidence="1">
    <location>
        <begin position="1171"/>
        <end position="1190"/>
    </location>
</feature>
<evidence type="ECO:0000256" key="2">
    <source>
        <dbReference type="SAM" id="SignalP"/>
    </source>
</evidence>
<keyword evidence="2" id="KW-0732">Signal</keyword>
<dbReference type="PANTHER" id="PTHR10357">
    <property type="entry name" value="ALPHA-AMYLASE FAMILY MEMBER"/>
    <property type="match status" value="1"/>
</dbReference>
<dbReference type="EMBL" id="JAPDDT010000014">
    <property type="protein sequence ID" value="MCW1925375.1"/>
    <property type="molecule type" value="Genomic_DNA"/>
</dbReference>
<evidence type="ECO:0000313" key="4">
    <source>
        <dbReference type="Proteomes" id="UP001320876"/>
    </source>
</evidence>
<dbReference type="SUPFAM" id="SSF51445">
    <property type="entry name" value="(Trans)glycosidases"/>
    <property type="match status" value="1"/>
</dbReference>
<evidence type="ECO:0000313" key="3">
    <source>
        <dbReference type="EMBL" id="MCW1925375.1"/>
    </source>
</evidence>
<dbReference type="Gene3D" id="3.20.20.80">
    <property type="entry name" value="Glycosidases"/>
    <property type="match status" value="2"/>
</dbReference>
<dbReference type="SUPFAM" id="SSF49265">
    <property type="entry name" value="Fibronectin type III"/>
    <property type="match status" value="1"/>
</dbReference>
<dbReference type="PANTHER" id="PTHR10357:SF205">
    <property type="entry name" value="O-GLYCOSYL HYDROLASE FAMILY 13"/>
    <property type="match status" value="1"/>
</dbReference>
<proteinExistence type="predicted"/>
<dbReference type="InterPro" id="IPR017853">
    <property type="entry name" value="GH"/>
</dbReference>
<dbReference type="CDD" id="cd00063">
    <property type="entry name" value="FN3"/>
    <property type="match status" value="1"/>
</dbReference>
<feature type="region of interest" description="Disordered" evidence="1">
    <location>
        <begin position="1198"/>
        <end position="1220"/>
    </location>
</feature>
<evidence type="ECO:0008006" key="5">
    <source>
        <dbReference type="Google" id="ProtNLM"/>
    </source>
</evidence>
<feature type="signal peptide" evidence="2">
    <location>
        <begin position="1"/>
        <end position="15"/>
    </location>
</feature>
<dbReference type="InterPro" id="IPR003961">
    <property type="entry name" value="FN3_dom"/>
</dbReference>
<gene>
    <name evidence="3" type="ORF">OKA05_22635</name>
</gene>
<name>A0ABT3GPC7_9BACT</name>
<organism evidence="3 4">
    <name type="scientific">Luteolibacter arcticus</name>
    <dbReference type="NCBI Taxonomy" id="1581411"/>
    <lineage>
        <taxon>Bacteria</taxon>
        <taxon>Pseudomonadati</taxon>
        <taxon>Verrucomicrobiota</taxon>
        <taxon>Verrucomicrobiia</taxon>
        <taxon>Verrucomicrobiales</taxon>
        <taxon>Verrucomicrobiaceae</taxon>
        <taxon>Luteolibacter</taxon>
    </lineage>
</organism>
<accession>A0ABT3GPC7</accession>